<gene>
    <name evidence="2" type="ORF">GCU69_04240</name>
</gene>
<keyword evidence="3" id="KW-1185">Reference proteome</keyword>
<protein>
    <submittedName>
        <fullName evidence="2">DUF397 domain-containing protein</fullName>
    </submittedName>
</protein>
<evidence type="ECO:0000313" key="2">
    <source>
        <dbReference type="EMBL" id="KAF4410365.1"/>
    </source>
</evidence>
<feature type="domain" description="DUF397" evidence="1">
    <location>
        <begin position="10"/>
        <end position="40"/>
    </location>
</feature>
<name>A0ABQ7FNW6_9ACTN</name>
<dbReference type="Pfam" id="PF04149">
    <property type="entry name" value="DUF397"/>
    <property type="match status" value="1"/>
</dbReference>
<evidence type="ECO:0000313" key="3">
    <source>
        <dbReference type="Proteomes" id="UP000621266"/>
    </source>
</evidence>
<accession>A0ABQ7FNW6</accession>
<reference evidence="2 3" key="1">
    <citation type="submission" date="2019-10" db="EMBL/GenBank/DDBJ databases">
        <title>Streptomyces tenebrisbrunneis sp.nov., an endogenous actinomycete isolated from of Lycium ruthenicum.</title>
        <authorList>
            <person name="Ma L."/>
        </authorList>
    </citation>
    <scope>NUCLEOTIDE SEQUENCE [LARGE SCALE GENOMIC DNA]</scope>
    <source>
        <strain evidence="2 3">TRM 66187</strain>
    </source>
</reference>
<dbReference type="Proteomes" id="UP000621266">
    <property type="component" value="Unassembled WGS sequence"/>
</dbReference>
<organism evidence="2 3">
    <name type="scientific">Streptomyces lycii</name>
    <dbReference type="NCBI Taxonomy" id="2654337"/>
    <lineage>
        <taxon>Bacteria</taxon>
        <taxon>Bacillati</taxon>
        <taxon>Actinomycetota</taxon>
        <taxon>Actinomycetes</taxon>
        <taxon>Kitasatosporales</taxon>
        <taxon>Streptomycetaceae</taxon>
        <taxon>Streptomyces</taxon>
    </lineage>
</organism>
<proteinExistence type="predicted"/>
<dbReference type="RefSeq" id="WP_156205150.1">
    <property type="nucleotide sequence ID" value="NZ_WHPN01000081.1"/>
</dbReference>
<sequence>MAYGRVAGEVVVRVRDSKNPGGPRLALSAPAWQAFTANLR</sequence>
<comment type="caution">
    <text evidence="2">The sequence shown here is derived from an EMBL/GenBank/DDBJ whole genome shotgun (WGS) entry which is preliminary data.</text>
</comment>
<dbReference type="EMBL" id="WHPN01000081">
    <property type="protein sequence ID" value="KAF4410365.1"/>
    <property type="molecule type" value="Genomic_DNA"/>
</dbReference>
<dbReference type="InterPro" id="IPR007278">
    <property type="entry name" value="DUF397"/>
</dbReference>
<evidence type="ECO:0000259" key="1">
    <source>
        <dbReference type="Pfam" id="PF04149"/>
    </source>
</evidence>